<name>A0AA95KIH7_9GAMM</name>
<evidence type="ECO:0000256" key="7">
    <source>
        <dbReference type="ARBA" id="ARBA00048741"/>
    </source>
</evidence>
<evidence type="ECO:0000256" key="1">
    <source>
        <dbReference type="ARBA" id="ARBA00005187"/>
    </source>
</evidence>
<dbReference type="PROSITE" id="PS51278">
    <property type="entry name" value="GATASE_TYPE_2"/>
    <property type="match status" value="1"/>
</dbReference>
<dbReference type="Pfam" id="PF00733">
    <property type="entry name" value="Asn_synthase"/>
    <property type="match status" value="1"/>
</dbReference>
<feature type="binding site" evidence="8">
    <location>
        <position position="132"/>
    </location>
    <ligand>
        <name>L-glutamine</name>
        <dbReference type="ChEBI" id="CHEBI:58359"/>
    </ligand>
</feature>
<keyword evidence="5 8" id="KW-0067">ATP-binding</keyword>
<protein>
    <recommendedName>
        <fullName evidence="3">asparagine synthase (glutamine-hydrolyzing)</fullName>
        <ecNumber evidence="3">6.3.5.4</ecNumber>
    </recommendedName>
</protein>
<dbReference type="Proteomes" id="UP001300672">
    <property type="component" value="Chromosome"/>
</dbReference>
<accession>A0AA95KIH7</accession>
<keyword evidence="10" id="KW-0436">Ligase</keyword>
<dbReference type="GO" id="GO:0006529">
    <property type="term" value="P:asparagine biosynthetic process"/>
    <property type="evidence" value="ECO:0007669"/>
    <property type="project" value="InterPro"/>
</dbReference>
<organism evidence="10">
    <name type="scientific">Candidatus Thiocaldithrix dubininis</name>
    <dbReference type="NCBI Taxonomy" id="3080823"/>
    <lineage>
        <taxon>Bacteria</taxon>
        <taxon>Pseudomonadati</taxon>
        <taxon>Pseudomonadota</taxon>
        <taxon>Gammaproteobacteria</taxon>
        <taxon>Thiotrichales</taxon>
        <taxon>Thiotrichaceae</taxon>
        <taxon>Candidatus Thiocaldithrix</taxon>
    </lineage>
</organism>
<feature type="domain" description="Glutamine amidotransferase type-2" evidence="9">
    <location>
        <begin position="2"/>
        <end position="246"/>
    </location>
</feature>
<dbReference type="EC" id="6.3.5.4" evidence="3"/>
<dbReference type="Pfam" id="PF13537">
    <property type="entry name" value="GATase_7"/>
    <property type="match status" value="1"/>
</dbReference>
<dbReference type="InterPro" id="IPR033738">
    <property type="entry name" value="AsnB_N"/>
</dbReference>
<dbReference type="InterPro" id="IPR051786">
    <property type="entry name" value="ASN_synthetase/amidase"/>
</dbReference>
<evidence type="ECO:0000256" key="6">
    <source>
        <dbReference type="ARBA" id="ARBA00022962"/>
    </source>
</evidence>
<comment type="catalytic activity">
    <reaction evidence="7">
        <text>L-aspartate + L-glutamine + ATP + H2O = L-asparagine + L-glutamate + AMP + diphosphate + H(+)</text>
        <dbReference type="Rhea" id="RHEA:12228"/>
        <dbReference type="ChEBI" id="CHEBI:15377"/>
        <dbReference type="ChEBI" id="CHEBI:15378"/>
        <dbReference type="ChEBI" id="CHEBI:29985"/>
        <dbReference type="ChEBI" id="CHEBI:29991"/>
        <dbReference type="ChEBI" id="CHEBI:30616"/>
        <dbReference type="ChEBI" id="CHEBI:33019"/>
        <dbReference type="ChEBI" id="CHEBI:58048"/>
        <dbReference type="ChEBI" id="CHEBI:58359"/>
        <dbReference type="ChEBI" id="CHEBI:456215"/>
        <dbReference type="EC" id="6.3.5.4"/>
    </reaction>
</comment>
<dbReference type="PIRSF" id="PIRSF001589">
    <property type="entry name" value="Asn_synthetase_glu-h"/>
    <property type="match status" value="1"/>
</dbReference>
<evidence type="ECO:0000259" key="9">
    <source>
        <dbReference type="PROSITE" id="PS51278"/>
    </source>
</evidence>
<sequence>MCGIAGYSLSTPINTAYQLEQLSQAIAHRGPDDEGFVLINKTYKKFQSYASPRSPILLKNTLPEYFKAIDFHHHIGLSHVRYSIIDLSINGHQPMWSQCQSVCVTFNGEIYNYLELRKELENVGYNFYTKSDTEVLIAGYLYWKEKVFSKLNGFFAVAIYDREKNATLLARDRIGKAHLYYLIKNNNYYWASEIKSLLTLKLIDRSIVRPDAIYEFIVYGKRDTSGTFWHEIKDFPPAHYVWLTDNEAFTPIRYWNMPTTRYSTQDINRNEASIHLRNLLLNALELRMRADVNIGFELSGGLDSSALVGIACGIMGKSINAFTVKFDDNSADEESYANLVSQHYPQHINYNVIYPKNNNFWESANNFIYLQEEPFHSPNLHTNQLLRKHLKEQNIHVVLTGAASDELLGGYAGDYNGVFLRYLLENKKYNDFFYELIHNNELSIGKGLKKLIISQLSERKIDLLVKNLSPAKKILKNLLLTKSIKHDSLINTFDKRTNANMTYKMMNYWLRSSFKSDYGIPIEARAPFLDYRIVEYCMQLPPEYLIHKGWQKHILRLSIENLLPAPVTWRKIKMDFPFPYKYWLLENENIIHEKVNNINCPFIDTKGLKNQYKNLVNKNPTLLWRTISTLLWWKRFIEQKDL</sequence>
<comment type="pathway">
    <text evidence="1">Amino-acid biosynthesis; L-asparagine biosynthesis; L-asparagine from L-aspartate (L-Gln route): step 1/1.</text>
</comment>
<dbReference type="AlphaFoldDB" id="A0AA95KIH7"/>
<dbReference type="CDD" id="cd00712">
    <property type="entry name" value="AsnB"/>
    <property type="match status" value="1"/>
</dbReference>
<dbReference type="InterPro" id="IPR001962">
    <property type="entry name" value="Asn_synthase"/>
</dbReference>
<keyword evidence="4 8" id="KW-0547">Nucleotide-binding</keyword>
<evidence type="ECO:0000256" key="5">
    <source>
        <dbReference type="ARBA" id="ARBA00022840"/>
    </source>
</evidence>
<gene>
    <name evidence="10" type="primary">asnB</name>
    <name evidence="10" type="ORF">QJT80_01320</name>
</gene>
<dbReference type="SUPFAM" id="SSF52402">
    <property type="entry name" value="Adenine nucleotide alpha hydrolases-like"/>
    <property type="match status" value="1"/>
</dbReference>
<dbReference type="InterPro" id="IPR006426">
    <property type="entry name" value="Asn_synth_AEB"/>
</dbReference>
<proteinExistence type="inferred from homology"/>
<comment type="similarity">
    <text evidence="2">Belongs to the asparagine synthetase family.</text>
</comment>
<keyword evidence="6" id="KW-0315">Glutamine amidotransferase</keyword>
<evidence type="ECO:0000313" key="10">
    <source>
        <dbReference type="EMBL" id="WGZ91125.1"/>
    </source>
</evidence>
<reference evidence="10" key="1">
    <citation type="journal article" date="2023" name="Int. J. Mol. Sci.">
        <title>Metagenomics Revealed a New Genus 'Candidatus Thiocaldithrix dubininis' gen. nov., sp. nov. and a New Species 'Candidatus Thiothrix putei' sp. nov. in the Family Thiotrichaceae, Some Members of Which Have Traits of Both Na+- and H+-Motive Energetics.</title>
        <authorList>
            <person name="Ravin N.V."/>
            <person name="Muntyan M.S."/>
            <person name="Smolyakov D.D."/>
            <person name="Rudenko T.S."/>
            <person name="Beletsky A.V."/>
            <person name="Mardanov A.V."/>
            <person name="Grabovich M.Y."/>
        </authorList>
    </citation>
    <scope>NUCLEOTIDE SEQUENCE</scope>
    <source>
        <strain evidence="10">GKL-01</strain>
    </source>
</reference>
<dbReference type="EMBL" id="CP124755">
    <property type="protein sequence ID" value="WGZ91125.1"/>
    <property type="molecule type" value="Genomic_DNA"/>
</dbReference>
<reference evidence="10" key="2">
    <citation type="submission" date="2023-04" db="EMBL/GenBank/DDBJ databases">
        <authorList>
            <person name="Beletskiy A.V."/>
            <person name="Mardanov A.V."/>
            <person name="Ravin N.V."/>
        </authorList>
    </citation>
    <scope>NUCLEOTIDE SEQUENCE</scope>
    <source>
        <strain evidence="10">GKL-01</strain>
    </source>
</reference>
<dbReference type="PANTHER" id="PTHR43284">
    <property type="entry name" value="ASPARAGINE SYNTHETASE (GLUTAMINE-HYDROLYZING)"/>
    <property type="match status" value="1"/>
</dbReference>
<dbReference type="GO" id="GO:0004066">
    <property type="term" value="F:asparagine synthase (glutamine-hydrolyzing) activity"/>
    <property type="evidence" value="ECO:0007669"/>
    <property type="project" value="UniProtKB-EC"/>
</dbReference>
<dbReference type="NCBIfam" id="TIGR01536">
    <property type="entry name" value="asn_synth_AEB"/>
    <property type="match status" value="1"/>
</dbReference>
<dbReference type="PANTHER" id="PTHR43284:SF1">
    <property type="entry name" value="ASPARAGINE SYNTHETASE"/>
    <property type="match status" value="1"/>
</dbReference>
<dbReference type="Gene3D" id="3.60.20.10">
    <property type="entry name" value="Glutamine Phosphoribosylpyrophosphate, subunit 1, domain 1"/>
    <property type="match status" value="1"/>
</dbReference>
<dbReference type="InterPro" id="IPR014729">
    <property type="entry name" value="Rossmann-like_a/b/a_fold"/>
</dbReference>
<dbReference type="SUPFAM" id="SSF56235">
    <property type="entry name" value="N-terminal nucleophile aminohydrolases (Ntn hydrolases)"/>
    <property type="match status" value="1"/>
</dbReference>
<dbReference type="GO" id="GO:0005524">
    <property type="term" value="F:ATP binding"/>
    <property type="evidence" value="ECO:0007669"/>
    <property type="project" value="UniProtKB-KW"/>
</dbReference>
<feature type="binding site" evidence="8">
    <location>
        <position position="324"/>
    </location>
    <ligand>
        <name>ATP</name>
        <dbReference type="ChEBI" id="CHEBI:30616"/>
    </ligand>
</feature>
<dbReference type="KEGG" id="tdu:QJT80_01320"/>
<dbReference type="InterPro" id="IPR017932">
    <property type="entry name" value="GATase_2_dom"/>
</dbReference>
<dbReference type="CDD" id="cd01991">
    <property type="entry name" value="Asn_synthase_B_C"/>
    <property type="match status" value="1"/>
</dbReference>
<evidence type="ECO:0000256" key="2">
    <source>
        <dbReference type="ARBA" id="ARBA00005752"/>
    </source>
</evidence>
<evidence type="ECO:0000256" key="3">
    <source>
        <dbReference type="ARBA" id="ARBA00012737"/>
    </source>
</evidence>
<evidence type="ECO:0000256" key="8">
    <source>
        <dbReference type="PIRSR" id="PIRSR001589-2"/>
    </source>
</evidence>
<dbReference type="InterPro" id="IPR029055">
    <property type="entry name" value="Ntn_hydrolases_N"/>
</dbReference>
<dbReference type="Gene3D" id="3.40.50.620">
    <property type="entry name" value="HUPs"/>
    <property type="match status" value="1"/>
</dbReference>
<evidence type="ECO:0000256" key="4">
    <source>
        <dbReference type="ARBA" id="ARBA00022741"/>
    </source>
</evidence>